<dbReference type="SMART" id="SM01185">
    <property type="entry name" value="EFP"/>
    <property type="match status" value="1"/>
</dbReference>
<evidence type="ECO:0000256" key="3">
    <source>
        <dbReference type="ARBA" id="ARBA00009479"/>
    </source>
</evidence>
<dbReference type="InterPro" id="IPR012340">
    <property type="entry name" value="NA-bd_OB-fold"/>
</dbReference>
<comment type="function">
    <text evidence="7">Involved in peptide bond synthesis. Stimulates efficient translation and peptide-bond synthesis on native or reconstituted 70S ribosomes in vitro. Probably functions indirectly by altering the affinity of the ribosome for aminoacyl-tRNA, thus increasing their reactivity as acceptors for peptidyl transferase.</text>
</comment>
<comment type="pathway">
    <text evidence="2 7">Protein biosynthesis; polypeptide chain elongation.</text>
</comment>
<dbReference type="Pfam" id="PF01132">
    <property type="entry name" value="EFP"/>
    <property type="match status" value="1"/>
</dbReference>
<dbReference type="PANTHER" id="PTHR30053:SF14">
    <property type="entry name" value="TRANSLATION ELONGATION FACTOR KOW-LIKE DOMAIN-CONTAINING PROTEIN"/>
    <property type="match status" value="1"/>
</dbReference>
<name>A0ABV2J447_9HYPH</name>
<evidence type="ECO:0000313" key="13">
    <source>
        <dbReference type="Proteomes" id="UP001549047"/>
    </source>
</evidence>
<dbReference type="PANTHER" id="PTHR30053">
    <property type="entry name" value="ELONGATION FACTOR P"/>
    <property type="match status" value="1"/>
</dbReference>
<evidence type="ECO:0000256" key="4">
    <source>
        <dbReference type="ARBA" id="ARBA00022490"/>
    </source>
</evidence>
<dbReference type="RefSeq" id="WP_230838999.1">
    <property type="nucleotide sequence ID" value="NZ_JBEPMB010000004.1"/>
</dbReference>
<feature type="domain" description="Elongation factor P C-terminal" evidence="10">
    <location>
        <begin position="130"/>
        <end position="185"/>
    </location>
</feature>
<keyword evidence="13" id="KW-1185">Reference proteome</keyword>
<dbReference type="SUPFAM" id="SSF50104">
    <property type="entry name" value="Translation proteins SH3-like domain"/>
    <property type="match status" value="1"/>
</dbReference>
<reference evidence="12 13" key="1">
    <citation type="submission" date="2024-06" db="EMBL/GenBank/DDBJ databases">
        <title>Genomic Encyclopedia of Type Strains, Phase IV (KMG-IV): sequencing the most valuable type-strain genomes for metagenomic binning, comparative biology and taxonomic classification.</title>
        <authorList>
            <person name="Goeker M."/>
        </authorList>
    </citation>
    <scope>NUCLEOTIDE SEQUENCE [LARGE SCALE GENOMIC DNA]</scope>
    <source>
        <strain evidence="12 13">DSM 29780</strain>
    </source>
</reference>
<evidence type="ECO:0000256" key="5">
    <source>
        <dbReference type="ARBA" id="ARBA00022768"/>
    </source>
</evidence>
<gene>
    <name evidence="7" type="primary">efp</name>
    <name evidence="12" type="ORF">ABID16_002966</name>
</gene>
<keyword evidence="4 7" id="KW-0963">Cytoplasm</keyword>
<evidence type="ECO:0000256" key="6">
    <source>
        <dbReference type="ARBA" id="ARBA00022917"/>
    </source>
</evidence>
<evidence type="ECO:0000256" key="2">
    <source>
        <dbReference type="ARBA" id="ARBA00004815"/>
    </source>
</evidence>
<evidence type="ECO:0000259" key="10">
    <source>
        <dbReference type="SMART" id="SM00841"/>
    </source>
</evidence>
<dbReference type="InterPro" id="IPR013185">
    <property type="entry name" value="Transl_elong_KOW-like"/>
</dbReference>
<dbReference type="InterPro" id="IPR011768">
    <property type="entry name" value="Transl_elongation_fac_P"/>
</dbReference>
<protein>
    <recommendedName>
        <fullName evidence="7 8">Elongation factor P</fullName>
        <shortName evidence="7">EF-P</shortName>
    </recommendedName>
</protein>
<keyword evidence="6 7" id="KW-0648">Protein biosynthesis</keyword>
<accession>A0ABV2J447</accession>
<dbReference type="PIRSF" id="PIRSF005901">
    <property type="entry name" value="EF-P"/>
    <property type="match status" value="1"/>
</dbReference>
<dbReference type="PROSITE" id="PS01275">
    <property type="entry name" value="EFP"/>
    <property type="match status" value="1"/>
</dbReference>
<dbReference type="GO" id="GO:0003746">
    <property type="term" value="F:translation elongation factor activity"/>
    <property type="evidence" value="ECO:0007669"/>
    <property type="project" value="UniProtKB-KW"/>
</dbReference>
<dbReference type="Pfam" id="PF09285">
    <property type="entry name" value="Elong-fact-P_C"/>
    <property type="match status" value="1"/>
</dbReference>
<dbReference type="Gene3D" id="2.30.30.30">
    <property type="match status" value="1"/>
</dbReference>
<dbReference type="Pfam" id="PF08207">
    <property type="entry name" value="EFP_N"/>
    <property type="match status" value="1"/>
</dbReference>
<dbReference type="HAMAP" id="MF_00141">
    <property type="entry name" value="EF_P"/>
    <property type="match status" value="1"/>
</dbReference>
<dbReference type="InterPro" id="IPR008991">
    <property type="entry name" value="Translation_prot_SH3-like_sf"/>
</dbReference>
<organism evidence="12 13">
    <name type="scientific">Rhizobium aquaticum</name>
    <dbReference type="NCBI Taxonomy" id="1549636"/>
    <lineage>
        <taxon>Bacteria</taxon>
        <taxon>Pseudomonadati</taxon>
        <taxon>Pseudomonadota</taxon>
        <taxon>Alphaproteobacteria</taxon>
        <taxon>Hyphomicrobiales</taxon>
        <taxon>Rhizobiaceae</taxon>
        <taxon>Rhizobium/Agrobacterium group</taxon>
        <taxon>Rhizobium</taxon>
    </lineage>
</organism>
<dbReference type="CDD" id="cd04470">
    <property type="entry name" value="S1_EF-P_repeat_1"/>
    <property type="match status" value="1"/>
</dbReference>
<comment type="subcellular location">
    <subcellularLocation>
        <location evidence="1 7">Cytoplasm</location>
    </subcellularLocation>
</comment>
<dbReference type="Proteomes" id="UP001549047">
    <property type="component" value="Unassembled WGS sequence"/>
</dbReference>
<dbReference type="SUPFAM" id="SSF50249">
    <property type="entry name" value="Nucleic acid-binding proteins"/>
    <property type="match status" value="2"/>
</dbReference>
<evidence type="ECO:0000256" key="1">
    <source>
        <dbReference type="ARBA" id="ARBA00004496"/>
    </source>
</evidence>
<dbReference type="InterPro" id="IPR014722">
    <property type="entry name" value="Rib_uL2_dom2"/>
</dbReference>
<dbReference type="InterPro" id="IPR001059">
    <property type="entry name" value="Transl_elong_P/YeiP_cen"/>
</dbReference>
<evidence type="ECO:0000256" key="7">
    <source>
        <dbReference type="HAMAP-Rule" id="MF_00141"/>
    </source>
</evidence>
<dbReference type="CDD" id="cd05794">
    <property type="entry name" value="S1_EF-P_repeat_2"/>
    <property type="match status" value="1"/>
</dbReference>
<feature type="domain" description="Translation elongation factor P/YeiP central" evidence="11">
    <location>
        <begin position="68"/>
        <end position="122"/>
    </location>
</feature>
<sequence>MKISGGEIRPGSVIEHNGGLWVAVKCNTVKPGKGGAFNQVEMKNLMDGTKLNERFRTVDTVEQVLLEKKDFQYLYEQGDALVFMDVESYEQLELPQEFVGDRARFLKDGMMVTVQLYGEKPIGIALPDQLVLEIVEADPVVKGQTAASSYKPAILENGVRILVPPFIATGERVLVDTNELTYLRRAD</sequence>
<dbReference type="InterPro" id="IPR013852">
    <property type="entry name" value="Transl_elong_P/YeiP_CS"/>
</dbReference>
<dbReference type="InterPro" id="IPR020599">
    <property type="entry name" value="Transl_elong_fac_P/YeiP"/>
</dbReference>
<comment type="caution">
    <text evidence="12">The sequence shown here is derived from an EMBL/GenBank/DDBJ whole genome shotgun (WGS) entry which is preliminary data.</text>
</comment>
<evidence type="ECO:0000259" key="11">
    <source>
        <dbReference type="SMART" id="SM01185"/>
    </source>
</evidence>
<dbReference type="Gene3D" id="2.40.50.140">
    <property type="entry name" value="Nucleic acid-binding proteins"/>
    <property type="match status" value="2"/>
</dbReference>
<evidence type="ECO:0000256" key="8">
    <source>
        <dbReference type="NCBIfam" id="TIGR00038"/>
    </source>
</evidence>
<dbReference type="EMBL" id="JBEPMB010000004">
    <property type="protein sequence ID" value="MET3614629.1"/>
    <property type="molecule type" value="Genomic_DNA"/>
</dbReference>
<evidence type="ECO:0000256" key="9">
    <source>
        <dbReference type="RuleBase" id="RU004389"/>
    </source>
</evidence>
<dbReference type="InterPro" id="IPR015365">
    <property type="entry name" value="Elong-fact-P_C"/>
</dbReference>
<proteinExistence type="inferred from homology"/>
<evidence type="ECO:0000313" key="12">
    <source>
        <dbReference type="EMBL" id="MET3614629.1"/>
    </source>
</evidence>
<comment type="similarity">
    <text evidence="3 7 9">Belongs to the elongation factor P family.</text>
</comment>
<keyword evidence="5 7" id="KW-0251">Elongation factor</keyword>
<dbReference type="NCBIfam" id="TIGR00038">
    <property type="entry name" value="efp"/>
    <property type="match status" value="1"/>
</dbReference>
<dbReference type="NCBIfam" id="NF001810">
    <property type="entry name" value="PRK00529.1"/>
    <property type="match status" value="1"/>
</dbReference>
<dbReference type="SMART" id="SM00841">
    <property type="entry name" value="Elong-fact-P_C"/>
    <property type="match status" value="1"/>
</dbReference>